<evidence type="ECO:0000256" key="1">
    <source>
        <dbReference type="ARBA" id="ARBA00005820"/>
    </source>
</evidence>
<dbReference type="InterPro" id="IPR001867">
    <property type="entry name" value="OmpR/PhoB-type_DNA-bd"/>
</dbReference>
<dbReference type="InterPro" id="IPR035965">
    <property type="entry name" value="PAS-like_dom_sf"/>
</dbReference>
<dbReference type="SUPFAM" id="SSF55785">
    <property type="entry name" value="PYP-like sensor domain (PAS domain)"/>
    <property type="match status" value="1"/>
</dbReference>
<dbReference type="AlphaFoldDB" id="A0A381N255"/>
<dbReference type="SUPFAM" id="SSF46894">
    <property type="entry name" value="C-terminal effector domain of the bipartite response regulators"/>
    <property type="match status" value="1"/>
</dbReference>
<dbReference type="SMART" id="SM01043">
    <property type="entry name" value="BTAD"/>
    <property type="match status" value="1"/>
</dbReference>
<dbReference type="Gene3D" id="3.30.450.20">
    <property type="entry name" value="PAS domain"/>
    <property type="match status" value="1"/>
</dbReference>
<dbReference type="CDD" id="cd00130">
    <property type="entry name" value="PAS"/>
    <property type="match status" value="1"/>
</dbReference>
<dbReference type="EMBL" id="UINC01000074">
    <property type="protein sequence ID" value="SUZ48549.1"/>
    <property type="molecule type" value="Genomic_DNA"/>
</dbReference>
<dbReference type="Pfam" id="PF13426">
    <property type="entry name" value="PAS_9"/>
    <property type="match status" value="1"/>
</dbReference>
<dbReference type="PROSITE" id="PS50112">
    <property type="entry name" value="PAS"/>
    <property type="match status" value="1"/>
</dbReference>
<dbReference type="NCBIfam" id="TIGR00229">
    <property type="entry name" value="sensory_box"/>
    <property type="match status" value="1"/>
</dbReference>
<dbReference type="InterPro" id="IPR019734">
    <property type="entry name" value="TPR_rpt"/>
</dbReference>
<accession>A0A381N255</accession>
<comment type="similarity">
    <text evidence="1">Belongs to the AfsR/DnrI/RedD regulatory family.</text>
</comment>
<organism evidence="4">
    <name type="scientific">marine metagenome</name>
    <dbReference type="NCBI Taxonomy" id="408172"/>
    <lineage>
        <taxon>unclassified sequences</taxon>
        <taxon>metagenomes</taxon>
        <taxon>ecological metagenomes</taxon>
    </lineage>
</organism>
<protein>
    <recommendedName>
        <fullName evidence="3">PAS domain-containing protein</fullName>
    </recommendedName>
</protein>
<dbReference type="Gene3D" id="1.10.10.10">
    <property type="entry name" value="Winged helix-like DNA-binding domain superfamily/Winged helix DNA-binding domain"/>
    <property type="match status" value="1"/>
</dbReference>
<keyword evidence="2" id="KW-0238">DNA-binding</keyword>
<dbReference type="InterPro" id="IPR051677">
    <property type="entry name" value="AfsR-DnrI-RedD_regulator"/>
</dbReference>
<dbReference type="GO" id="GO:0003677">
    <property type="term" value="F:DNA binding"/>
    <property type="evidence" value="ECO:0007669"/>
    <property type="project" value="UniProtKB-KW"/>
</dbReference>
<gene>
    <name evidence="4" type="ORF">METZ01_LOCUS1403</name>
</gene>
<dbReference type="InterPro" id="IPR016032">
    <property type="entry name" value="Sig_transdc_resp-reg_C-effctor"/>
</dbReference>
<dbReference type="Gene3D" id="1.25.40.10">
    <property type="entry name" value="Tetratricopeptide repeat domain"/>
    <property type="match status" value="1"/>
</dbReference>
<dbReference type="InterPro" id="IPR000014">
    <property type="entry name" value="PAS"/>
</dbReference>
<evidence type="ECO:0000256" key="2">
    <source>
        <dbReference type="ARBA" id="ARBA00023125"/>
    </source>
</evidence>
<sequence length="403" mass="46310">MLNYSSDSALALSDQMQVIAWNHKAEELTGYSAAEVIGRQCWDVLGAILNHGEPLCAPNCKIFDCLRTQIPFAVNACRIRHKKRNWISVNISSLVIPPQDQSPHADSVVAVVFFRSDQAANLQVSKHETLRVFTLGHFGLAVGDRGIGIECWKRKQALTLLKCLVAQLGRPVDREWLLDCLWPDIDEKRGWGRLKVAIAYLRRELRANGIRSEVVKTVGNAYLLRRDAVWVDADVFEHLINSGKELQEKGQWSDAVRRYDEAQCLYRGDYLEEEPFSDWCAAERERLHEIYLEMLARLAECHAELNQYARAIEICRKALAFDSGREDMHCVLMKYLVKRGQSTLALDQYRRCRRTLLREFGVEPLPDTQRLYQKILDQRKHIPASDKQYRGYSTPVHAKSATR</sequence>
<dbReference type="InterPro" id="IPR036388">
    <property type="entry name" value="WH-like_DNA-bd_sf"/>
</dbReference>
<dbReference type="PANTHER" id="PTHR35807">
    <property type="entry name" value="TRANSCRIPTIONAL REGULATOR REDD-RELATED"/>
    <property type="match status" value="1"/>
</dbReference>
<feature type="domain" description="PAS" evidence="3">
    <location>
        <begin position="1"/>
        <end position="40"/>
    </location>
</feature>
<dbReference type="Pfam" id="PF03704">
    <property type="entry name" value="BTAD"/>
    <property type="match status" value="1"/>
</dbReference>
<evidence type="ECO:0000259" key="3">
    <source>
        <dbReference type="PROSITE" id="PS50112"/>
    </source>
</evidence>
<dbReference type="SMART" id="SM00028">
    <property type="entry name" value="TPR"/>
    <property type="match status" value="2"/>
</dbReference>
<name>A0A381N255_9ZZZZ</name>
<dbReference type="SUPFAM" id="SSF48452">
    <property type="entry name" value="TPR-like"/>
    <property type="match status" value="1"/>
</dbReference>
<dbReference type="InterPro" id="IPR005158">
    <property type="entry name" value="BTAD"/>
</dbReference>
<proteinExistence type="inferred from homology"/>
<dbReference type="GO" id="GO:0006355">
    <property type="term" value="P:regulation of DNA-templated transcription"/>
    <property type="evidence" value="ECO:0007669"/>
    <property type="project" value="InterPro"/>
</dbReference>
<dbReference type="GO" id="GO:0000160">
    <property type="term" value="P:phosphorelay signal transduction system"/>
    <property type="evidence" value="ECO:0007669"/>
    <property type="project" value="InterPro"/>
</dbReference>
<reference evidence="4" key="1">
    <citation type="submission" date="2018-05" db="EMBL/GenBank/DDBJ databases">
        <authorList>
            <person name="Lanie J.A."/>
            <person name="Ng W.-L."/>
            <person name="Kazmierczak K.M."/>
            <person name="Andrzejewski T.M."/>
            <person name="Davidsen T.M."/>
            <person name="Wayne K.J."/>
            <person name="Tettelin H."/>
            <person name="Glass J.I."/>
            <person name="Rusch D."/>
            <person name="Podicherti R."/>
            <person name="Tsui H.-C.T."/>
            <person name="Winkler M.E."/>
        </authorList>
    </citation>
    <scope>NUCLEOTIDE SEQUENCE</scope>
</reference>
<dbReference type="CDD" id="cd15831">
    <property type="entry name" value="BTAD"/>
    <property type="match status" value="1"/>
</dbReference>
<evidence type="ECO:0000313" key="4">
    <source>
        <dbReference type="EMBL" id="SUZ48549.1"/>
    </source>
</evidence>
<dbReference type="Pfam" id="PF00486">
    <property type="entry name" value="Trans_reg_C"/>
    <property type="match status" value="1"/>
</dbReference>
<dbReference type="InterPro" id="IPR011990">
    <property type="entry name" value="TPR-like_helical_dom_sf"/>
</dbReference>